<proteinExistence type="inferred from homology"/>
<keyword evidence="9 10" id="KW-0998">Cell outer membrane</keyword>
<comment type="subcellular location">
    <subcellularLocation>
        <location evidence="1 10">Cell outer membrane</location>
        <topology evidence="1 10">Multi-pass membrane protein</topology>
    </subcellularLocation>
</comment>
<dbReference type="Pfam" id="PF07715">
    <property type="entry name" value="Plug"/>
    <property type="match status" value="1"/>
</dbReference>
<keyword evidence="8 15" id="KW-0675">Receptor</keyword>
<feature type="signal peptide" evidence="12">
    <location>
        <begin position="1"/>
        <end position="26"/>
    </location>
</feature>
<dbReference type="InterPro" id="IPR039426">
    <property type="entry name" value="TonB-dep_rcpt-like"/>
</dbReference>
<dbReference type="PROSITE" id="PS52016">
    <property type="entry name" value="TONB_DEPENDENT_REC_3"/>
    <property type="match status" value="1"/>
</dbReference>
<sequence length="917" mass="98901">MKKTQTAVAAALLGLMMGGAPLPALAQEAKPQGPDKEDAKPDAVLKRVEVSGSRIRRLDAETTSPIEVMTRKDIEASGATSIGDLLRNLTSNGASNINENSLGTYTPGAQALNMRNLGEQSTLLLVNGRRLAAYPRAAGAAFFGDLNSIPVSVIDRVDIIKDGASAIYGSDAIAGVVNIILRKEFSGLELNASAGRSKYGDAGRRTLALTAGMGDVARDRYNLWGNLELIQRDPYFQGKRSDSYVGNRDTRPWGWQDDRSRYSPAGNLQITLDKPFLDPATGRTASRFIVPLDKACAPEMLGAHPAASYGGLVCWHDEFKTTQTQAGADSQRLAFNSGATLALNAETEAFARLSLLRNTTNSIGIGQPFGPYLHPDPILLPSHPQYPTQAMLPPGASLANIVRADITYMFQDTGGTGSHTVSQSANAIAGLKGRFQGWDWEAALNHQVQTADATRRGELLKAPVFEAIATGKYRFGGPNSPELLASLLAGTTDKFKTTLTVADFRASKPDLFRLPTGDVGLAVGAETRNESYFSALSPLASSGAILGITGQSGGWDVGRRVSAVYGELSVPLHKTLEAQVALRHDHYSDVGGVSKPKLALLWRPTKELLLRSSYAEGFRAPNVLEVAPITSGGYVNVNDPKRCDGNDCGTGVEIRTGGNPALKPEQSKGYFLGFMAEPIKDLSFGLDYWRFQRFNEIGDPDPQTLVDHPERYPDAVVRGPRQPGDPASFSAGPITLIQAIKRNATSTMTDGLDFEIHKVWRTAEWGRFSADFSGSYLAHIEFQYDPEQAPYSYAGFDATPRLRHTLGLRWEQGPLSLGLSRNTVGGFFSTSREDNCSIATNKTPPRPASLCEIRPHSVINLNAGYKGLLKGLDLQLNVDNLLNAVPPFNVADSGSHIFGGLHSAMGRYLQVSAKYRY</sequence>
<evidence type="ECO:0000313" key="16">
    <source>
        <dbReference type="Proteomes" id="UP000562027"/>
    </source>
</evidence>
<comment type="caution">
    <text evidence="15">The sequence shown here is derived from an EMBL/GenBank/DDBJ whole genome shotgun (WGS) entry which is preliminary data.</text>
</comment>
<dbReference type="Gene3D" id="2.40.170.20">
    <property type="entry name" value="TonB-dependent receptor, beta-barrel domain"/>
    <property type="match status" value="1"/>
</dbReference>
<name>A0A840LBQ4_9BURK</name>
<protein>
    <submittedName>
        <fullName evidence="15">Iron complex outermembrane receptor protein</fullName>
    </submittedName>
</protein>
<evidence type="ECO:0000256" key="3">
    <source>
        <dbReference type="ARBA" id="ARBA00022448"/>
    </source>
</evidence>
<evidence type="ECO:0000256" key="6">
    <source>
        <dbReference type="ARBA" id="ARBA00023077"/>
    </source>
</evidence>
<organism evidence="15 16">
    <name type="scientific">Roseateles oligotrophus</name>
    <dbReference type="NCBI Taxonomy" id="1769250"/>
    <lineage>
        <taxon>Bacteria</taxon>
        <taxon>Pseudomonadati</taxon>
        <taxon>Pseudomonadota</taxon>
        <taxon>Betaproteobacteria</taxon>
        <taxon>Burkholderiales</taxon>
        <taxon>Sphaerotilaceae</taxon>
        <taxon>Roseateles</taxon>
    </lineage>
</organism>
<accession>A0A840LBQ4</accession>
<evidence type="ECO:0000256" key="5">
    <source>
        <dbReference type="ARBA" id="ARBA00022692"/>
    </source>
</evidence>
<evidence type="ECO:0000256" key="11">
    <source>
        <dbReference type="RuleBase" id="RU003357"/>
    </source>
</evidence>
<evidence type="ECO:0000256" key="9">
    <source>
        <dbReference type="ARBA" id="ARBA00023237"/>
    </source>
</evidence>
<evidence type="ECO:0000313" key="15">
    <source>
        <dbReference type="EMBL" id="MBB4845590.1"/>
    </source>
</evidence>
<dbReference type="InterPro" id="IPR000531">
    <property type="entry name" value="Beta-barrel_TonB"/>
</dbReference>
<keyword evidence="5 10" id="KW-0812">Transmembrane</keyword>
<evidence type="ECO:0000259" key="13">
    <source>
        <dbReference type="Pfam" id="PF00593"/>
    </source>
</evidence>
<keyword evidence="7 10" id="KW-0472">Membrane</keyword>
<comment type="similarity">
    <text evidence="2 10 11">Belongs to the TonB-dependent receptor family.</text>
</comment>
<evidence type="ECO:0000256" key="4">
    <source>
        <dbReference type="ARBA" id="ARBA00022452"/>
    </source>
</evidence>
<dbReference type="Gene3D" id="2.170.130.10">
    <property type="entry name" value="TonB-dependent receptor, plug domain"/>
    <property type="match status" value="1"/>
</dbReference>
<feature type="domain" description="TonB-dependent receptor plug" evidence="14">
    <location>
        <begin position="61"/>
        <end position="176"/>
    </location>
</feature>
<dbReference type="Proteomes" id="UP000562027">
    <property type="component" value="Unassembled WGS sequence"/>
</dbReference>
<evidence type="ECO:0000256" key="12">
    <source>
        <dbReference type="SAM" id="SignalP"/>
    </source>
</evidence>
<dbReference type="PANTHER" id="PTHR47234">
    <property type="match status" value="1"/>
</dbReference>
<reference evidence="15 16" key="1">
    <citation type="submission" date="2020-08" db="EMBL/GenBank/DDBJ databases">
        <title>Functional genomics of gut bacteria from endangered species of beetles.</title>
        <authorList>
            <person name="Carlos-Shanley C."/>
        </authorList>
    </citation>
    <scope>NUCLEOTIDE SEQUENCE [LARGE SCALE GENOMIC DNA]</scope>
    <source>
        <strain evidence="15 16">S00239</strain>
    </source>
</reference>
<keyword evidence="3 10" id="KW-0813">Transport</keyword>
<evidence type="ECO:0000256" key="8">
    <source>
        <dbReference type="ARBA" id="ARBA00023170"/>
    </source>
</evidence>
<dbReference type="EMBL" id="JACHLP010000010">
    <property type="protein sequence ID" value="MBB4845590.1"/>
    <property type="molecule type" value="Genomic_DNA"/>
</dbReference>
<dbReference type="InterPro" id="IPR012910">
    <property type="entry name" value="Plug_dom"/>
</dbReference>
<dbReference type="InterPro" id="IPR037066">
    <property type="entry name" value="Plug_dom_sf"/>
</dbReference>
<dbReference type="AlphaFoldDB" id="A0A840LBQ4"/>
<feature type="domain" description="TonB-dependent receptor-like beta-barrel" evidence="13">
    <location>
        <begin position="436"/>
        <end position="881"/>
    </location>
</feature>
<evidence type="ECO:0000256" key="7">
    <source>
        <dbReference type="ARBA" id="ARBA00023136"/>
    </source>
</evidence>
<keyword evidence="16" id="KW-1185">Reference proteome</keyword>
<keyword evidence="4 10" id="KW-1134">Transmembrane beta strand</keyword>
<evidence type="ECO:0000256" key="10">
    <source>
        <dbReference type="PROSITE-ProRule" id="PRU01360"/>
    </source>
</evidence>
<dbReference type="InterPro" id="IPR036942">
    <property type="entry name" value="Beta-barrel_TonB_sf"/>
</dbReference>
<gene>
    <name evidence="15" type="ORF">HNP55_004142</name>
</gene>
<feature type="chain" id="PRO_5032991518" evidence="12">
    <location>
        <begin position="27"/>
        <end position="917"/>
    </location>
</feature>
<keyword evidence="12" id="KW-0732">Signal</keyword>
<dbReference type="GO" id="GO:0009279">
    <property type="term" value="C:cell outer membrane"/>
    <property type="evidence" value="ECO:0007669"/>
    <property type="project" value="UniProtKB-SubCell"/>
</dbReference>
<evidence type="ECO:0000256" key="1">
    <source>
        <dbReference type="ARBA" id="ARBA00004571"/>
    </source>
</evidence>
<dbReference type="Pfam" id="PF00593">
    <property type="entry name" value="TonB_dep_Rec_b-barrel"/>
    <property type="match status" value="1"/>
</dbReference>
<dbReference type="SUPFAM" id="SSF56935">
    <property type="entry name" value="Porins"/>
    <property type="match status" value="1"/>
</dbReference>
<evidence type="ECO:0000259" key="14">
    <source>
        <dbReference type="Pfam" id="PF07715"/>
    </source>
</evidence>
<dbReference type="PANTHER" id="PTHR47234:SF2">
    <property type="entry name" value="TONB-DEPENDENT RECEPTOR"/>
    <property type="match status" value="1"/>
</dbReference>
<dbReference type="RefSeq" id="WP_184303718.1">
    <property type="nucleotide sequence ID" value="NZ_JACHLP010000010.1"/>
</dbReference>
<evidence type="ECO:0000256" key="2">
    <source>
        <dbReference type="ARBA" id="ARBA00009810"/>
    </source>
</evidence>
<keyword evidence="6 11" id="KW-0798">TonB box</keyword>